<evidence type="ECO:0008006" key="3">
    <source>
        <dbReference type="Google" id="ProtNLM"/>
    </source>
</evidence>
<reference evidence="1" key="1">
    <citation type="submission" date="2021-03" db="EMBL/GenBank/DDBJ databases">
        <title>Acanthopleuribacteraceae sp. M133.</title>
        <authorList>
            <person name="Wang G."/>
        </authorList>
    </citation>
    <scope>NUCLEOTIDE SEQUENCE</scope>
    <source>
        <strain evidence="1">M133</strain>
    </source>
</reference>
<evidence type="ECO:0000313" key="2">
    <source>
        <dbReference type="Proteomes" id="UP000663929"/>
    </source>
</evidence>
<accession>A0A8A4TIL8</accession>
<dbReference type="KEGG" id="scor:J3U87_27445"/>
<organism evidence="1 2">
    <name type="scientific">Sulfidibacter corallicola</name>
    <dbReference type="NCBI Taxonomy" id="2818388"/>
    <lineage>
        <taxon>Bacteria</taxon>
        <taxon>Pseudomonadati</taxon>
        <taxon>Acidobacteriota</taxon>
        <taxon>Holophagae</taxon>
        <taxon>Acanthopleuribacterales</taxon>
        <taxon>Acanthopleuribacteraceae</taxon>
        <taxon>Sulfidibacter</taxon>
    </lineage>
</organism>
<gene>
    <name evidence="1" type="ORF">J3U87_27445</name>
</gene>
<evidence type="ECO:0000313" key="1">
    <source>
        <dbReference type="EMBL" id="QTD49337.1"/>
    </source>
</evidence>
<dbReference type="EMBL" id="CP071793">
    <property type="protein sequence ID" value="QTD49337.1"/>
    <property type="molecule type" value="Genomic_DNA"/>
</dbReference>
<proteinExistence type="predicted"/>
<name>A0A8A4TIL8_SULCO</name>
<protein>
    <recommendedName>
        <fullName evidence="3">TIGR02646 family protein</fullName>
    </recommendedName>
</protein>
<dbReference type="AlphaFoldDB" id="A0A8A4TIL8"/>
<keyword evidence="2" id="KW-1185">Reference proteome</keyword>
<sequence>MIRFSITLEALHRLIEEEKPGWGDRAADLTKSPYNPETNKLRSGIWSEIKAVYMRLQHNKCGYCERLLESERYGKIEHDVEHFRPKSAVTKWPTRAIKQERDLDYDFPTGNASARGYLKLWHHPFNFLTSCKPCNTPLKSCYFPIEGRRNTRAGDPMHQPGERALLVYPLGDFDENPEDLIDFYGHLAIAKGPVGTRQHRRAMVTIDFFELNRHTLQSQRADVITHLDVAFRLLANGNDEDRIDANEDIKRLCRNESHHAACARAYCRRYTSNPTEARKLAQAARMFLTPN</sequence>
<dbReference type="Proteomes" id="UP000663929">
    <property type="component" value="Chromosome"/>
</dbReference>
<dbReference type="RefSeq" id="WP_237378972.1">
    <property type="nucleotide sequence ID" value="NZ_CP071793.1"/>
</dbReference>